<dbReference type="AlphaFoldDB" id="A0A4R7I3L6"/>
<protein>
    <recommendedName>
        <fullName evidence="3">GDSL-like lipase/acylhydrolase family protein</fullName>
    </recommendedName>
</protein>
<dbReference type="EMBL" id="SOAU01000001">
    <property type="protein sequence ID" value="TDT17256.1"/>
    <property type="molecule type" value="Genomic_DNA"/>
</dbReference>
<dbReference type="RefSeq" id="WP_133869554.1">
    <property type="nucleotide sequence ID" value="NZ_SOAU01000001.1"/>
</dbReference>
<dbReference type="SUPFAM" id="SSF52266">
    <property type="entry name" value="SGNH hydrolase"/>
    <property type="match status" value="1"/>
</dbReference>
<keyword evidence="2" id="KW-1185">Reference proteome</keyword>
<name>A0A4R7I3L6_9ACTN</name>
<sequence>MERALLGLVGVIALVASACGEGDDAVSTLPDVPDTVALGGVPEAPTPISSTIVPATLPPPTTLPEVEPITAPVGDAAAGDRLLLIGDSAMLTLTPRAEGIACDILTGLGWQVGIEAELGRYIGFADEVVDELVIDVADDWQVIGLMFGHHLDTTPDEFGVALDEVLDDIGAVPVLLYTRSEIDEASAELNDVIRQRATDRPTVVLVDWGTAVADEQELELVGADGLPTVAGMERITLLTAAALGESPSGGGGLCFEPTFTDDSAIVL</sequence>
<dbReference type="PROSITE" id="PS51257">
    <property type="entry name" value="PROKAR_LIPOPROTEIN"/>
    <property type="match status" value="1"/>
</dbReference>
<evidence type="ECO:0000313" key="1">
    <source>
        <dbReference type="EMBL" id="TDT17256.1"/>
    </source>
</evidence>
<comment type="caution">
    <text evidence="1">The sequence shown here is derived from an EMBL/GenBank/DDBJ whole genome shotgun (WGS) entry which is preliminary data.</text>
</comment>
<evidence type="ECO:0000313" key="2">
    <source>
        <dbReference type="Proteomes" id="UP000294558"/>
    </source>
</evidence>
<organism evidence="1 2">
    <name type="scientific">Ilumatobacter fluminis</name>
    <dbReference type="NCBI Taxonomy" id="467091"/>
    <lineage>
        <taxon>Bacteria</taxon>
        <taxon>Bacillati</taxon>
        <taxon>Actinomycetota</taxon>
        <taxon>Acidimicrobiia</taxon>
        <taxon>Acidimicrobiales</taxon>
        <taxon>Ilumatobacteraceae</taxon>
        <taxon>Ilumatobacter</taxon>
    </lineage>
</organism>
<dbReference type="Proteomes" id="UP000294558">
    <property type="component" value="Unassembled WGS sequence"/>
</dbReference>
<proteinExistence type="predicted"/>
<gene>
    <name evidence="1" type="ORF">BDK89_2864</name>
</gene>
<reference evidence="1 2" key="1">
    <citation type="submission" date="2019-03" db="EMBL/GenBank/DDBJ databases">
        <title>Sequencing the genomes of 1000 actinobacteria strains.</title>
        <authorList>
            <person name="Klenk H.-P."/>
        </authorList>
    </citation>
    <scope>NUCLEOTIDE SEQUENCE [LARGE SCALE GENOMIC DNA]</scope>
    <source>
        <strain evidence="1 2">DSM 18936</strain>
    </source>
</reference>
<accession>A0A4R7I3L6</accession>
<evidence type="ECO:0008006" key="3">
    <source>
        <dbReference type="Google" id="ProtNLM"/>
    </source>
</evidence>